<dbReference type="AlphaFoldDB" id="A0A269Y3L8"/>
<dbReference type="InterPro" id="IPR005510">
    <property type="entry name" value="Csm4"/>
</dbReference>
<keyword evidence="4" id="KW-0051">Antiviral defense</keyword>
<evidence type="ECO:0000259" key="5">
    <source>
        <dbReference type="Pfam" id="PF03787"/>
    </source>
</evidence>
<reference evidence="7 8" key="1">
    <citation type="submission" date="2017-04" db="EMBL/GenBank/DDBJ databases">
        <title>Kefir bacterial isolates.</title>
        <authorList>
            <person name="Kim Y."/>
            <person name="Blasche S."/>
            <person name="Patil K.R."/>
        </authorList>
    </citation>
    <scope>NUCLEOTIDE SEQUENCE [LARGE SCALE GENOMIC DNA]</scope>
    <source>
        <strain evidence="7 8">OG2</strain>
    </source>
</reference>
<dbReference type="InterPro" id="IPR005537">
    <property type="entry name" value="RAMP_III_fam"/>
</dbReference>
<accession>A0A269Y3L8</accession>
<name>A0A269Y3L8_9LACO</name>
<comment type="caution">
    <text evidence="7">The sequence shown here is derived from an EMBL/GenBank/DDBJ whole genome shotgun (WGS) entry which is preliminary data.</text>
</comment>
<evidence type="ECO:0000256" key="3">
    <source>
        <dbReference type="ARBA" id="ARBA00022884"/>
    </source>
</evidence>
<protein>
    <recommendedName>
        <fullName evidence="2">CRISPR system Cms protein Csm4</fullName>
    </recommendedName>
</protein>
<evidence type="ECO:0000313" key="8">
    <source>
        <dbReference type="Proteomes" id="UP000216802"/>
    </source>
</evidence>
<proteinExistence type="inferred from homology"/>
<dbReference type="Proteomes" id="UP000216802">
    <property type="component" value="Unassembled WGS sequence"/>
</dbReference>
<dbReference type="EMBL" id="NCXI01000065">
    <property type="protein sequence ID" value="PAK80125.1"/>
    <property type="molecule type" value="Genomic_DNA"/>
</dbReference>
<evidence type="ECO:0000256" key="1">
    <source>
        <dbReference type="ARBA" id="ARBA00005772"/>
    </source>
</evidence>
<evidence type="ECO:0000259" key="6">
    <source>
        <dbReference type="Pfam" id="PF17953"/>
    </source>
</evidence>
<keyword evidence="3" id="KW-0694">RNA-binding</keyword>
<dbReference type="GO" id="GO:0051607">
    <property type="term" value="P:defense response to virus"/>
    <property type="evidence" value="ECO:0007669"/>
    <property type="project" value="UniProtKB-KW"/>
</dbReference>
<dbReference type="Pfam" id="PF03787">
    <property type="entry name" value="RAMPs"/>
    <property type="match status" value="1"/>
</dbReference>
<gene>
    <name evidence="7" type="ORF">B8W98_08600</name>
</gene>
<evidence type="ECO:0000256" key="4">
    <source>
        <dbReference type="ARBA" id="ARBA00023118"/>
    </source>
</evidence>
<dbReference type="RefSeq" id="WP_095354954.1">
    <property type="nucleotide sequence ID" value="NZ_NCXI01000065.1"/>
</dbReference>
<dbReference type="InterPro" id="IPR040932">
    <property type="entry name" value="Csm4_C"/>
</dbReference>
<dbReference type="NCBIfam" id="TIGR01903">
    <property type="entry name" value="cas5_csm4"/>
    <property type="match status" value="1"/>
</dbReference>
<evidence type="ECO:0000313" key="7">
    <source>
        <dbReference type="EMBL" id="PAK80125.1"/>
    </source>
</evidence>
<organism evidence="7 8">
    <name type="scientific">Lentilactobacillus parakefiri</name>
    <dbReference type="NCBI Taxonomy" id="152332"/>
    <lineage>
        <taxon>Bacteria</taxon>
        <taxon>Bacillati</taxon>
        <taxon>Bacillota</taxon>
        <taxon>Bacilli</taxon>
        <taxon>Lactobacillales</taxon>
        <taxon>Lactobacillaceae</taxon>
        <taxon>Lentilactobacillus</taxon>
    </lineage>
</organism>
<feature type="domain" description="Csm4 C-terminal" evidence="6">
    <location>
        <begin position="211"/>
        <end position="297"/>
    </location>
</feature>
<sequence length="300" mass="34257">MKRQLCVFHFKNVHFGNGTLESSAETFSASRLFSALFLEALKLGKQADFLKVAQSADFVLSDAFPMIDGVPFLPKPIGYPKFEKQNFTDLKKVRRTAKTSKKLAFIPFDEMTDYLKQTADLADLVKLQNSFFNLSYLTKKGQDPYQVGIVSFKQPLYCITSQNDLLNELLESLQYSGLGGKRTSGYGSFELRIKALPKELEEHLSDHNTNTLWMSLTTSLPQVDEMKKSLTDENYLLTREGGFAYSEQTGSPLRKQDMYKFKAGSTFTHRYSGQIFDIRPQDFPHPVWNFSKSLFYSLEV</sequence>
<feature type="domain" description="CRISPR type III-associated protein" evidence="5">
    <location>
        <begin position="112"/>
        <end position="190"/>
    </location>
</feature>
<dbReference type="GO" id="GO:0003723">
    <property type="term" value="F:RNA binding"/>
    <property type="evidence" value="ECO:0007669"/>
    <property type="project" value="UniProtKB-KW"/>
</dbReference>
<dbReference type="Pfam" id="PF17953">
    <property type="entry name" value="Csm4_C"/>
    <property type="match status" value="1"/>
</dbReference>
<comment type="similarity">
    <text evidence="1">Belongs to the CRISPR-associated Csm4 family.</text>
</comment>
<evidence type="ECO:0000256" key="2">
    <source>
        <dbReference type="ARBA" id="ARBA00016109"/>
    </source>
</evidence>